<dbReference type="GO" id="GO:0043190">
    <property type="term" value="C:ATP-binding cassette (ABC) transporter complex"/>
    <property type="evidence" value="ECO:0007669"/>
    <property type="project" value="InterPro"/>
</dbReference>
<dbReference type="PANTHER" id="PTHR30290:SF65">
    <property type="entry name" value="MONOACYL PHOSPHATIDYLINOSITOL TETRAMANNOSIDE-BINDING PROTEIN LPQW-RELATED"/>
    <property type="match status" value="1"/>
</dbReference>
<dbReference type="GO" id="GO:0015833">
    <property type="term" value="P:peptide transport"/>
    <property type="evidence" value="ECO:0007669"/>
    <property type="project" value="TreeGrafter"/>
</dbReference>
<dbReference type="GO" id="GO:0030288">
    <property type="term" value="C:outer membrane-bounded periplasmic space"/>
    <property type="evidence" value="ECO:0007669"/>
    <property type="project" value="UniProtKB-ARBA"/>
</dbReference>
<dbReference type="CDD" id="cd08513">
    <property type="entry name" value="PBP2_thermophilic_Hb8_like"/>
    <property type="match status" value="1"/>
</dbReference>
<protein>
    <submittedName>
        <fullName evidence="7">Peptide/nickel transport system substrate-binding protein</fullName>
    </submittedName>
</protein>
<reference evidence="7 8" key="1">
    <citation type="submission" date="2016-10" db="EMBL/GenBank/DDBJ databases">
        <authorList>
            <person name="de Groot N.N."/>
        </authorList>
    </citation>
    <scope>NUCLEOTIDE SEQUENCE [LARGE SCALE GENOMIC DNA]</scope>
    <source>
        <strain evidence="7 8">DSM 26915</strain>
    </source>
</reference>
<dbReference type="Pfam" id="PF00496">
    <property type="entry name" value="SBP_bac_5"/>
    <property type="match status" value="1"/>
</dbReference>
<dbReference type="RefSeq" id="WP_103910182.1">
    <property type="nucleotide sequence ID" value="NZ_FNUZ01000002.1"/>
</dbReference>
<dbReference type="Gene3D" id="3.40.190.10">
    <property type="entry name" value="Periplasmic binding protein-like II"/>
    <property type="match status" value="1"/>
</dbReference>
<evidence type="ECO:0000313" key="7">
    <source>
        <dbReference type="EMBL" id="SEG11612.1"/>
    </source>
</evidence>
<organism evidence="7 8">
    <name type="scientific">Thalassococcus halodurans</name>
    <dbReference type="NCBI Taxonomy" id="373675"/>
    <lineage>
        <taxon>Bacteria</taxon>
        <taxon>Pseudomonadati</taxon>
        <taxon>Pseudomonadota</taxon>
        <taxon>Alphaproteobacteria</taxon>
        <taxon>Rhodobacterales</taxon>
        <taxon>Roseobacteraceae</taxon>
        <taxon>Thalassococcus</taxon>
    </lineage>
</organism>
<keyword evidence="3" id="KW-0813">Transport</keyword>
<keyword evidence="4 5" id="KW-0732">Signal</keyword>
<evidence type="ECO:0000256" key="1">
    <source>
        <dbReference type="ARBA" id="ARBA00004418"/>
    </source>
</evidence>
<comment type="subcellular location">
    <subcellularLocation>
        <location evidence="1">Periplasm</location>
    </subcellularLocation>
</comment>
<proteinExistence type="inferred from homology"/>
<evidence type="ECO:0000313" key="8">
    <source>
        <dbReference type="Proteomes" id="UP000236752"/>
    </source>
</evidence>
<sequence>MKLKSLLLGAVAASAMAPAAMAERGADGQVNIIYWQAPSIMNPYLSGGTKDIEAASLVIEPLGRYDPTGALVPYLAEEIPTVENGGVAADLTSITWKIKEGMKWSDGSALTAADVVFTAEYCMSPEGGCAQRAKFDGVTSVEALDDLTVKVTFGQPTPNPYGPFMGGQSPIIQKAQFENCVGAAASSCTDQNFYPIGTGPFVVTDFRPNDVISLEANQNYRDPAKPAFATVNFKGGGDATASGRAVLETGEYDYAWNLQLAPDVLAQMAAAGKGEPIAAFGTLVERIEMNLTNPSPDLPEGERSTVAAPHPFLSEEPVRRALSMAIDRELLVEVGYGQAGRATCNLVPAPALYASDNTDCLTQDIEGAKALLEGAGWTDTDGDGIRDKDGVKLSLLYQTSTNAVRQDFQALIKQWWSEIGVETELRNIDASVFFGGDPGSPDTFQKFYADVEMYANNFDGTDPQSYLSMYRCGNEPKPSSQWQGENINRFCSEEYDALLDELARTGELEKRGEIAKKLNDILTKETMTIVPLVDRGRVSARAMTLGGVQLNTWDSELWNAADWYRIKE</sequence>
<dbReference type="InterPro" id="IPR030678">
    <property type="entry name" value="Peptide/Ni-bd"/>
</dbReference>
<dbReference type="PIRSF" id="PIRSF002741">
    <property type="entry name" value="MppA"/>
    <property type="match status" value="1"/>
</dbReference>
<dbReference type="Gene3D" id="3.10.105.10">
    <property type="entry name" value="Dipeptide-binding Protein, Domain 3"/>
    <property type="match status" value="1"/>
</dbReference>
<dbReference type="InterPro" id="IPR039424">
    <property type="entry name" value="SBP_5"/>
</dbReference>
<comment type="similarity">
    <text evidence="2">Belongs to the bacterial solute-binding protein 5 family.</text>
</comment>
<dbReference type="Proteomes" id="UP000236752">
    <property type="component" value="Unassembled WGS sequence"/>
</dbReference>
<dbReference type="SUPFAM" id="SSF53850">
    <property type="entry name" value="Periplasmic binding protein-like II"/>
    <property type="match status" value="1"/>
</dbReference>
<feature type="domain" description="Solute-binding protein family 5" evidence="6">
    <location>
        <begin position="71"/>
        <end position="472"/>
    </location>
</feature>
<gene>
    <name evidence="7" type="ORF">SAMN04488045_1903</name>
</gene>
<evidence type="ECO:0000259" key="6">
    <source>
        <dbReference type="Pfam" id="PF00496"/>
    </source>
</evidence>
<dbReference type="PANTHER" id="PTHR30290">
    <property type="entry name" value="PERIPLASMIC BINDING COMPONENT OF ABC TRANSPORTER"/>
    <property type="match status" value="1"/>
</dbReference>
<feature type="signal peptide" evidence="5">
    <location>
        <begin position="1"/>
        <end position="22"/>
    </location>
</feature>
<dbReference type="InterPro" id="IPR000914">
    <property type="entry name" value="SBP_5_dom"/>
</dbReference>
<dbReference type="OrthoDB" id="9803988at2"/>
<dbReference type="EMBL" id="FNUZ01000002">
    <property type="protein sequence ID" value="SEG11612.1"/>
    <property type="molecule type" value="Genomic_DNA"/>
</dbReference>
<name>A0A1H5XIR3_9RHOB</name>
<keyword evidence="8" id="KW-1185">Reference proteome</keyword>
<dbReference type="AlphaFoldDB" id="A0A1H5XIR3"/>
<feature type="chain" id="PRO_5009289497" evidence="5">
    <location>
        <begin position="23"/>
        <end position="568"/>
    </location>
</feature>
<accession>A0A1H5XIR3</accession>
<evidence type="ECO:0000256" key="3">
    <source>
        <dbReference type="ARBA" id="ARBA00022448"/>
    </source>
</evidence>
<evidence type="ECO:0000256" key="2">
    <source>
        <dbReference type="ARBA" id="ARBA00005695"/>
    </source>
</evidence>
<evidence type="ECO:0000256" key="5">
    <source>
        <dbReference type="SAM" id="SignalP"/>
    </source>
</evidence>
<evidence type="ECO:0000256" key="4">
    <source>
        <dbReference type="ARBA" id="ARBA00022729"/>
    </source>
</evidence>
<dbReference type="GO" id="GO:1904680">
    <property type="term" value="F:peptide transmembrane transporter activity"/>
    <property type="evidence" value="ECO:0007669"/>
    <property type="project" value="TreeGrafter"/>
</dbReference>
<dbReference type="FunFam" id="3.10.105.10:FF:000006">
    <property type="entry name" value="Peptide ABC transporter substrate-binding protein"/>
    <property type="match status" value="1"/>
</dbReference>